<dbReference type="InterPro" id="IPR050490">
    <property type="entry name" value="Bact_solute-bd_prot1"/>
</dbReference>
<dbReference type="EMBL" id="JACXIZ010000047">
    <property type="protein sequence ID" value="MBD2847928.1"/>
    <property type="molecule type" value="Genomic_DNA"/>
</dbReference>
<sequence>MAHRKWLSVLLSAMLAASLLAACSNSGNSGNAGTTNSGGDGTGGNANSSGDATVEISVASMPKYPPNNVPNDYITEVEKKFNMEWDFQSIPLSAGMEKYNVMYASGDYPDFIPNMNSPSSVAKWASGGYLLPIGDYIDQLPTYRALFSDEDWELLLDFGSTNGKLYMLPSVATNDPMTWIYRKDAFEQAGITSFPTTLDELHEALKSLKAEFPGSVGIGVRGGNDNTGINNLMNGFRQAFRNPNNTHTNGFWNDPDEGGAVVWNMASPKHREMLTFLSQLYKEGLIEPEFATITKEQWATKRLTGKVLLDFQWASHTVDPEYELKDIPGGQWDYARTLPSATDQPALEFKPLNFSLFGPIFSNKLADQPDKLERLFDYVEWGSTPEGQLFHQMGLEGVTYANEGGKIDYIEGYDRQKVAEQHGFDWWLKQSEEKLSTDPMFQKKQEAMTELADMFNTMPKSAALTEEEQQTINTTVSAMQDIAYQYSTKAVMGIVDPTSDKEWESYLSDLEKVGMSNAQAIYEKYLTAN</sequence>
<reference evidence="2" key="1">
    <citation type="submission" date="2020-09" db="EMBL/GenBank/DDBJ databases">
        <title>A novel bacterium of genus Paenibacillus, isolated from South China Sea.</title>
        <authorList>
            <person name="Huang H."/>
            <person name="Mo K."/>
            <person name="Hu Y."/>
        </authorList>
    </citation>
    <scope>NUCLEOTIDE SEQUENCE</scope>
    <source>
        <strain evidence="2">IB182496</strain>
    </source>
</reference>
<dbReference type="AlphaFoldDB" id="A0A927BZ24"/>
<dbReference type="Pfam" id="PF01547">
    <property type="entry name" value="SBP_bac_1"/>
    <property type="match status" value="1"/>
</dbReference>
<dbReference type="PANTHER" id="PTHR43649">
    <property type="entry name" value="ARABINOSE-BINDING PROTEIN-RELATED"/>
    <property type="match status" value="1"/>
</dbReference>
<dbReference type="PANTHER" id="PTHR43649:SF12">
    <property type="entry name" value="DIACETYLCHITOBIOSE BINDING PROTEIN DASA"/>
    <property type="match status" value="1"/>
</dbReference>
<feature type="signal peptide" evidence="1">
    <location>
        <begin position="1"/>
        <end position="21"/>
    </location>
</feature>
<accession>A0A927BZ24</accession>
<keyword evidence="1" id="KW-0732">Signal</keyword>
<organism evidence="2 3">
    <name type="scientific">Paenibacillus sabuli</name>
    <dbReference type="NCBI Taxonomy" id="2772509"/>
    <lineage>
        <taxon>Bacteria</taxon>
        <taxon>Bacillati</taxon>
        <taxon>Bacillota</taxon>
        <taxon>Bacilli</taxon>
        <taxon>Bacillales</taxon>
        <taxon>Paenibacillaceae</taxon>
        <taxon>Paenibacillus</taxon>
    </lineage>
</organism>
<name>A0A927BZ24_9BACL</name>
<evidence type="ECO:0000256" key="1">
    <source>
        <dbReference type="SAM" id="SignalP"/>
    </source>
</evidence>
<dbReference type="Proteomes" id="UP000621560">
    <property type="component" value="Unassembled WGS sequence"/>
</dbReference>
<dbReference type="RefSeq" id="WP_190921029.1">
    <property type="nucleotide sequence ID" value="NZ_JACXIZ010000047.1"/>
</dbReference>
<proteinExistence type="predicted"/>
<dbReference type="SUPFAM" id="SSF53850">
    <property type="entry name" value="Periplasmic binding protein-like II"/>
    <property type="match status" value="1"/>
</dbReference>
<keyword evidence="3" id="KW-1185">Reference proteome</keyword>
<evidence type="ECO:0000313" key="3">
    <source>
        <dbReference type="Proteomes" id="UP000621560"/>
    </source>
</evidence>
<evidence type="ECO:0000313" key="2">
    <source>
        <dbReference type="EMBL" id="MBD2847928.1"/>
    </source>
</evidence>
<dbReference type="PROSITE" id="PS51257">
    <property type="entry name" value="PROKAR_LIPOPROTEIN"/>
    <property type="match status" value="1"/>
</dbReference>
<gene>
    <name evidence="2" type="ORF">IDH44_22260</name>
</gene>
<comment type="caution">
    <text evidence="2">The sequence shown here is derived from an EMBL/GenBank/DDBJ whole genome shotgun (WGS) entry which is preliminary data.</text>
</comment>
<dbReference type="InterPro" id="IPR006059">
    <property type="entry name" value="SBP"/>
</dbReference>
<protein>
    <submittedName>
        <fullName evidence="2">Extracellular solute-binding protein</fullName>
    </submittedName>
</protein>
<feature type="chain" id="PRO_5039456924" evidence="1">
    <location>
        <begin position="22"/>
        <end position="529"/>
    </location>
</feature>
<dbReference type="Gene3D" id="3.40.190.10">
    <property type="entry name" value="Periplasmic binding protein-like II"/>
    <property type="match status" value="2"/>
</dbReference>